<sequence length="481" mass="53486">MAKRVNFHCSICDAQTVGPKKDSDKSFSIGKAAHIKAAAPEGPRFDENQTPEERRSIRNGIWACANCADIIDRDETAYPVEELHRLKEKAERLAKVRAGRPPVSQKPLPWTRSEIRRAVDIYCLTEAERQERLDPRFSVDVHWSGNGPVYELEAREPVEARMIVRGSARQQTVAALNDVLDYGGSQSFEGKDIGLEGSPIFDTDTNGVITRLKITTHAKAITLTVALGEDPRCVFVEFTGEATQGQKGLRIKASAYDGLLSTELTHDRTTKARTFNLHFDIQQWAGKPLLSVPNFAKLMQVAQTLKAGTPVKLQLVSNGQEVELGTGTLDADDYHRYLRAFLRELTFLRKLDKFFRLNVTMPDDVHDVLHKAASGREILALMDIDKLVNQEFRGMVVPAEPLDNLLAAVSAQTPSLMVLKQKVDSIRIFDKTYGPFEVEFTSEHAVIAPVGPVNIEVGVPLEMSMRPVDGHHWAARNSPGT</sequence>
<dbReference type="EMBL" id="CADIKM010000063">
    <property type="protein sequence ID" value="CAB3804372.1"/>
    <property type="molecule type" value="Genomic_DNA"/>
</dbReference>
<reference evidence="1 2" key="1">
    <citation type="submission" date="2020-04" db="EMBL/GenBank/DDBJ databases">
        <authorList>
            <person name="De Canck E."/>
        </authorList>
    </citation>
    <scope>NUCLEOTIDE SEQUENCE [LARGE SCALE GENOMIC DNA]</scope>
    <source>
        <strain evidence="1 2">LMG 28138</strain>
    </source>
</reference>
<dbReference type="AlphaFoldDB" id="A0A6S7BL96"/>
<name>A0A6S7BL96_9BURK</name>
<protein>
    <submittedName>
        <fullName evidence="1">Uncharacterized protein</fullName>
    </submittedName>
</protein>
<evidence type="ECO:0000313" key="1">
    <source>
        <dbReference type="EMBL" id="CAB3804372.1"/>
    </source>
</evidence>
<proteinExistence type="predicted"/>
<evidence type="ECO:0000313" key="2">
    <source>
        <dbReference type="Proteomes" id="UP000494115"/>
    </source>
</evidence>
<dbReference type="Proteomes" id="UP000494115">
    <property type="component" value="Unassembled WGS sequence"/>
</dbReference>
<accession>A0A6S7BL96</accession>
<keyword evidence="2" id="KW-1185">Reference proteome</keyword>
<organism evidence="1 2">
    <name type="scientific">Pararobbsia alpina</name>
    <dbReference type="NCBI Taxonomy" id="621374"/>
    <lineage>
        <taxon>Bacteria</taxon>
        <taxon>Pseudomonadati</taxon>
        <taxon>Pseudomonadota</taxon>
        <taxon>Betaproteobacteria</taxon>
        <taxon>Burkholderiales</taxon>
        <taxon>Burkholderiaceae</taxon>
        <taxon>Pararobbsia</taxon>
    </lineage>
</organism>
<dbReference type="RefSeq" id="WP_175108064.1">
    <property type="nucleotide sequence ID" value="NZ_CADIKM010000063.1"/>
</dbReference>
<gene>
    <name evidence="1" type="ORF">LMG28138_05503</name>
</gene>